<proteinExistence type="inferred from homology"/>
<keyword evidence="4" id="KW-1185">Reference proteome</keyword>
<dbReference type="Gene3D" id="1.10.630.10">
    <property type="entry name" value="Cytochrome P450"/>
    <property type="match status" value="1"/>
</dbReference>
<protein>
    <submittedName>
        <fullName evidence="3">Cytochrome P450</fullName>
        <ecNumber evidence="3">1.14.-.-</ecNumber>
    </submittedName>
</protein>
<sequence length="392" mass="43435">MTDALTAIPMARPKNRPWDPPAEYAALREQKPLWPFTFPDGHEGWLVLSHGLVREIVADPRFSARQELRHYHAAAVEMPPAEPGELLNMDAPEHTRLRKLLTGKFTVRRMAQLTERVEQVVQENLDAMEAKGPGVDLVEAFAKPVPAVMICELLGVPYADREQFQGWVGKFGSLDTPAEEQYAAHGAMVAYIAKLVQDKRANPTEDILSDLTTGDLTDEELVGLGVFLLFAGLDTTANMIGLGTFALLEHPDQLELLRREPELVGSAVEELMRFLTIVHVAARAALEDVEIGGQQIKAGQTVALAFQVANRDPERFPNPDALDLRRESAGHLAFSHGAHQCLGQQLARVEMRAAFPALLNRFPGLRLAVPADEVPMRENHDIYGVHRLPVTW</sequence>
<evidence type="ECO:0000313" key="3">
    <source>
        <dbReference type="EMBL" id="MFI6500581.1"/>
    </source>
</evidence>
<dbReference type="InterPro" id="IPR017972">
    <property type="entry name" value="Cyt_P450_CS"/>
</dbReference>
<dbReference type="Proteomes" id="UP001612741">
    <property type="component" value="Unassembled WGS sequence"/>
</dbReference>
<dbReference type="PRINTS" id="PR00385">
    <property type="entry name" value="P450"/>
</dbReference>
<evidence type="ECO:0000313" key="4">
    <source>
        <dbReference type="Proteomes" id="UP001612741"/>
    </source>
</evidence>
<comment type="caution">
    <text evidence="3">The sequence shown here is derived from an EMBL/GenBank/DDBJ whole genome shotgun (WGS) entry which is preliminary data.</text>
</comment>
<evidence type="ECO:0000256" key="2">
    <source>
        <dbReference type="RuleBase" id="RU000461"/>
    </source>
</evidence>
<keyword evidence="2" id="KW-0408">Iron</keyword>
<dbReference type="InterPro" id="IPR001128">
    <property type="entry name" value="Cyt_P450"/>
</dbReference>
<dbReference type="InterPro" id="IPR002397">
    <property type="entry name" value="Cyt_P450_B"/>
</dbReference>
<organism evidence="3 4">
    <name type="scientific">Nonomuraea typhae</name>
    <dbReference type="NCBI Taxonomy" id="2603600"/>
    <lineage>
        <taxon>Bacteria</taxon>
        <taxon>Bacillati</taxon>
        <taxon>Actinomycetota</taxon>
        <taxon>Actinomycetes</taxon>
        <taxon>Streptosporangiales</taxon>
        <taxon>Streptosporangiaceae</taxon>
        <taxon>Nonomuraea</taxon>
    </lineage>
</organism>
<dbReference type="InterPro" id="IPR036396">
    <property type="entry name" value="Cyt_P450_sf"/>
</dbReference>
<keyword evidence="2" id="KW-0349">Heme</keyword>
<accession>A0ABW7YXC9</accession>
<dbReference type="PANTHER" id="PTHR46696:SF1">
    <property type="entry name" value="CYTOCHROME P450 YJIB-RELATED"/>
    <property type="match status" value="1"/>
</dbReference>
<comment type="similarity">
    <text evidence="1 2">Belongs to the cytochrome P450 family.</text>
</comment>
<keyword evidence="2" id="KW-0479">Metal-binding</keyword>
<reference evidence="3 4" key="1">
    <citation type="submission" date="2024-10" db="EMBL/GenBank/DDBJ databases">
        <title>The Natural Products Discovery Center: Release of the First 8490 Sequenced Strains for Exploring Actinobacteria Biosynthetic Diversity.</title>
        <authorList>
            <person name="Kalkreuter E."/>
            <person name="Kautsar S.A."/>
            <person name="Yang D."/>
            <person name="Bader C.D."/>
            <person name="Teijaro C.N."/>
            <person name="Fluegel L."/>
            <person name="Davis C.M."/>
            <person name="Simpson J.R."/>
            <person name="Lauterbach L."/>
            <person name="Steele A.D."/>
            <person name="Gui C."/>
            <person name="Meng S."/>
            <person name="Li G."/>
            <person name="Viehrig K."/>
            <person name="Ye F."/>
            <person name="Su P."/>
            <person name="Kiefer A.F."/>
            <person name="Nichols A."/>
            <person name="Cepeda A.J."/>
            <person name="Yan W."/>
            <person name="Fan B."/>
            <person name="Jiang Y."/>
            <person name="Adhikari A."/>
            <person name="Zheng C.-J."/>
            <person name="Schuster L."/>
            <person name="Cowan T.M."/>
            <person name="Smanski M.J."/>
            <person name="Chevrette M.G."/>
            <person name="De Carvalho L.P.S."/>
            <person name="Shen B."/>
        </authorList>
    </citation>
    <scope>NUCLEOTIDE SEQUENCE [LARGE SCALE GENOMIC DNA]</scope>
    <source>
        <strain evidence="3 4">NPDC050545</strain>
    </source>
</reference>
<keyword evidence="2 3" id="KW-0560">Oxidoreductase</keyword>
<dbReference type="PRINTS" id="PR00359">
    <property type="entry name" value="BP450"/>
</dbReference>
<dbReference type="RefSeq" id="WP_397084565.1">
    <property type="nucleotide sequence ID" value="NZ_JBITGY010000006.1"/>
</dbReference>
<dbReference type="EC" id="1.14.-.-" evidence="3"/>
<dbReference type="PANTHER" id="PTHR46696">
    <property type="entry name" value="P450, PUTATIVE (EUROFUNG)-RELATED"/>
    <property type="match status" value="1"/>
</dbReference>
<keyword evidence="2" id="KW-0503">Monooxygenase</keyword>
<gene>
    <name evidence="3" type="ORF">ACIBG2_24605</name>
</gene>
<dbReference type="CDD" id="cd11030">
    <property type="entry name" value="CYP105-like"/>
    <property type="match status" value="1"/>
</dbReference>
<dbReference type="PROSITE" id="PS00086">
    <property type="entry name" value="CYTOCHROME_P450"/>
    <property type="match status" value="1"/>
</dbReference>
<dbReference type="Pfam" id="PF00067">
    <property type="entry name" value="p450"/>
    <property type="match status" value="1"/>
</dbReference>
<name>A0ABW7YXC9_9ACTN</name>
<evidence type="ECO:0000256" key="1">
    <source>
        <dbReference type="ARBA" id="ARBA00010617"/>
    </source>
</evidence>
<dbReference type="EMBL" id="JBITGY010000006">
    <property type="protein sequence ID" value="MFI6500581.1"/>
    <property type="molecule type" value="Genomic_DNA"/>
</dbReference>
<dbReference type="SUPFAM" id="SSF48264">
    <property type="entry name" value="Cytochrome P450"/>
    <property type="match status" value="1"/>
</dbReference>
<dbReference type="GO" id="GO:0016491">
    <property type="term" value="F:oxidoreductase activity"/>
    <property type="evidence" value="ECO:0007669"/>
    <property type="project" value="UniProtKB-KW"/>
</dbReference>